<dbReference type="AlphaFoldDB" id="A0AAX1IFI2"/>
<name>A0AAX1IFI2_STEMA</name>
<accession>A0AAX1IFI2</accession>
<evidence type="ECO:0000313" key="1">
    <source>
        <dbReference type="EMBL" id="QNG78933.1"/>
    </source>
</evidence>
<proteinExistence type="predicted"/>
<dbReference type="EMBL" id="CP060025">
    <property type="protein sequence ID" value="QNG78933.1"/>
    <property type="molecule type" value="Genomic_DNA"/>
</dbReference>
<dbReference type="Gene3D" id="3.40.800.10">
    <property type="entry name" value="Ureohydrolase domain"/>
    <property type="match status" value="1"/>
</dbReference>
<sequence>MIPLRSPLILDLDGGVLPLPQAQTLALPQWHDPLRFACSNATLDRFAADVLAPLPAQLGTVMLGSGDFHHLSLPLLRRMHGQAPFQLVVLDNHPDNMRFPLGMHCGSWVNAASKLPQISHIHVLGITSSDIGPGHAWENHWRPLMGGRLTYWCMDVDVGWGHRLGMGRAFRRFEHPEALVAAFAAEQAASPRPTYLSIDKDVFAEDVARSNWDQGRFQLEHALVVIEALRAGGLVGSDITGEVSLANYQSRFKRWLSSLDGQPDISADELPVWQARHQQVNRELLAAMAAVPTAC</sequence>
<dbReference type="SUPFAM" id="SSF52768">
    <property type="entry name" value="Arginase/deacetylase"/>
    <property type="match status" value="1"/>
</dbReference>
<evidence type="ECO:0008006" key="3">
    <source>
        <dbReference type="Google" id="ProtNLM"/>
    </source>
</evidence>
<dbReference type="InterPro" id="IPR023696">
    <property type="entry name" value="Ureohydrolase_dom_sf"/>
</dbReference>
<dbReference type="Proteomes" id="UP000515598">
    <property type="component" value="Chromosome"/>
</dbReference>
<organism evidence="1 2">
    <name type="scientific">Stenotrophomonas maltophilia</name>
    <name type="common">Pseudomonas maltophilia</name>
    <name type="synonym">Xanthomonas maltophilia</name>
    <dbReference type="NCBI Taxonomy" id="40324"/>
    <lineage>
        <taxon>Bacteria</taxon>
        <taxon>Pseudomonadati</taxon>
        <taxon>Pseudomonadota</taxon>
        <taxon>Gammaproteobacteria</taxon>
        <taxon>Lysobacterales</taxon>
        <taxon>Lysobacteraceae</taxon>
        <taxon>Stenotrophomonas</taxon>
        <taxon>Stenotrophomonas maltophilia group</taxon>
    </lineage>
</organism>
<gene>
    <name evidence="1" type="ORF">GPNADHDJ_03160</name>
</gene>
<reference evidence="1 2" key="1">
    <citation type="submission" date="2020-08" db="EMBL/GenBank/DDBJ databases">
        <title>Phenotypic and transcriptomic analysis of seven clinical Stenotrophomonas maltophilia isolates identify a small set of shared and commonly regulated genes involved in biofilm lifestyle.</title>
        <authorList>
            <person name="Alio I."/>
            <person name="Gudzuhn M."/>
            <person name="Streit W."/>
        </authorList>
    </citation>
    <scope>NUCLEOTIDE SEQUENCE [LARGE SCALE GENOMIC DNA]</scope>
    <source>
        <strain evidence="1 2">UHH_SKK55</strain>
    </source>
</reference>
<evidence type="ECO:0000313" key="2">
    <source>
        <dbReference type="Proteomes" id="UP000515598"/>
    </source>
</evidence>
<protein>
    <recommendedName>
        <fullName evidence="3">Arginase family protein</fullName>
    </recommendedName>
</protein>